<feature type="non-terminal residue" evidence="1">
    <location>
        <position position="43"/>
    </location>
</feature>
<organism evidence="1">
    <name type="scientific">marine metagenome</name>
    <dbReference type="NCBI Taxonomy" id="408172"/>
    <lineage>
        <taxon>unclassified sequences</taxon>
        <taxon>metagenomes</taxon>
        <taxon>ecological metagenomes</taxon>
    </lineage>
</organism>
<sequence>MVKDFKTGSAAALARAISIVEDETDGFQDLLHTLLIRPPTAKR</sequence>
<protein>
    <submittedName>
        <fullName evidence="1">Uncharacterized protein</fullName>
    </submittedName>
</protein>
<proteinExistence type="predicted"/>
<name>A0A383C1R4_9ZZZZ</name>
<accession>A0A383C1R4</accession>
<evidence type="ECO:0000313" key="1">
    <source>
        <dbReference type="EMBL" id="SVE26112.1"/>
    </source>
</evidence>
<gene>
    <name evidence="1" type="ORF">METZ01_LOCUS478966</name>
</gene>
<dbReference type="AlphaFoldDB" id="A0A383C1R4"/>
<dbReference type="EMBL" id="UINC01205094">
    <property type="protein sequence ID" value="SVE26112.1"/>
    <property type="molecule type" value="Genomic_DNA"/>
</dbReference>
<reference evidence="1" key="1">
    <citation type="submission" date="2018-05" db="EMBL/GenBank/DDBJ databases">
        <authorList>
            <person name="Lanie J.A."/>
            <person name="Ng W.-L."/>
            <person name="Kazmierczak K.M."/>
            <person name="Andrzejewski T.M."/>
            <person name="Davidsen T.M."/>
            <person name="Wayne K.J."/>
            <person name="Tettelin H."/>
            <person name="Glass J.I."/>
            <person name="Rusch D."/>
            <person name="Podicherti R."/>
            <person name="Tsui H.-C.T."/>
            <person name="Winkler M.E."/>
        </authorList>
    </citation>
    <scope>NUCLEOTIDE SEQUENCE</scope>
</reference>